<organism evidence="2 3">
    <name type="scientific">Saccharomyces pastorianus</name>
    <name type="common">Lager yeast</name>
    <name type="synonym">Saccharomyces cerevisiae x Saccharomyces eubayanus</name>
    <dbReference type="NCBI Taxonomy" id="27292"/>
    <lineage>
        <taxon>Eukaryota</taxon>
        <taxon>Fungi</taxon>
        <taxon>Dikarya</taxon>
        <taxon>Ascomycota</taxon>
        <taxon>Saccharomycotina</taxon>
        <taxon>Saccharomycetes</taxon>
        <taxon>Saccharomycetales</taxon>
        <taxon>Saccharomycetaceae</taxon>
        <taxon>Saccharomyces</taxon>
    </lineage>
</organism>
<dbReference type="OrthoDB" id="10262413at2759"/>
<proteinExistence type="predicted"/>
<gene>
    <name evidence="2" type="ORF">GRS66_009859</name>
</gene>
<accession>A0A6C1EEF0</accession>
<dbReference type="GO" id="GO:0005737">
    <property type="term" value="C:cytoplasm"/>
    <property type="evidence" value="ECO:0007669"/>
    <property type="project" value="TreeGrafter"/>
</dbReference>
<dbReference type="InterPro" id="IPR036291">
    <property type="entry name" value="NAD(P)-bd_dom_sf"/>
</dbReference>
<reference evidence="2 3" key="1">
    <citation type="journal article" date="2019" name="BMC Genomics">
        <title>Chromosome level assembly and comparative genome analysis confirm lager-brewing yeasts originated from a single hybridization.</title>
        <authorList>
            <person name="Salazar A.N."/>
            <person name="Gorter de Vries A.R."/>
            <person name="van den Broek M."/>
            <person name="Brouwers N."/>
            <person name="de la Torre Cortes P."/>
            <person name="Kuijpers N.G.A."/>
            <person name="Daran J.G."/>
            <person name="Abeel T."/>
        </authorList>
    </citation>
    <scope>NUCLEOTIDE SEQUENCE [LARGE SCALE GENOMIC DNA]</scope>
    <source>
        <strain evidence="2 3">CBS 1483</strain>
    </source>
</reference>
<evidence type="ECO:0000259" key="1">
    <source>
        <dbReference type="Pfam" id="PF01370"/>
    </source>
</evidence>
<evidence type="ECO:0000313" key="2">
    <source>
        <dbReference type="EMBL" id="QID87193.1"/>
    </source>
</evidence>
<sequence>MKVFVTGASGFIGTAVVSELASLGHEVVGLARSEESAAKIKSLNPAVKILHGELKDLDTLKRGAAESEGVIHLGFVHDFKKFDECCEIDRQATVAMLESLKGTNRPFIYTSGTFGLRSGKVAHEGDASDENFKSPRALTEETALSYKDKGVSVRCVKLAPSVHGKGDKAFIPMLMNIAKTAGESGYVGQGRNVWPAVHRLDAAHLFRLVLEKGRSGRVYHGVAEQGIPLKDIAQAIGEVLDVPAVSIPVNNAEEHFGIMVLFIARDGPTSSETTRKELGWEPKQLGLLEDIRTNYRSA</sequence>
<dbReference type="Proteomes" id="UP000501346">
    <property type="component" value="Chromosome SeXIII-ScXIII"/>
</dbReference>
<dbReference type="EMBL" id="CP049010">
    <property type="protein sequence ID" value="QID87193.1"/>
    <property type="molecule type" value="Genomic_DNA"/>
</dbReference>
<dbReference type="GO" id="GO:0004029">
    <property type="term" value="F:aldehyde dehydrogenase (NAD+) activity"/>
    <property type="evidence" value="ECO:0007669"/>
    <property type="project" value="TreeGrafter"/>
</dbReference>
<dbReference type="CDD" id="cd05262">
    <property type="entry name" value="SDR_a7"/>
    <property type="match status" value="1"/>
</dbReference>
<dbReference type="AlphaFoldDB" id="A0A6C1EEF0"/>
<dbReference type="Gene3D" id="3.40.50.720">
    <property type="entry name" value="NAD(P)-binding Rossmann-like Domain"/>
    <property type="match status" value="1"/>
</dbReference>
<keyword evidence="3" id="KW-1185">Reference proteome</keyword>
<dbReference type="PANTHER" id="PTHR48079">
    <property type="entry name" value="PROTEIN YEEZ"/>
    <property type="match status" value="1"/>
</dbReference>
<dbReference type="InterPro" id="IPR051783">
    <property type="entry name" value="NAD(P)-dependent_oxidoreduct"/>
</dbReference>
<dbReference type="SUPFAM" id="SSF51735">
    <property type="entry name" value="NAD(P)-binding Rossmann-fold domains"/>
    <property type="match status" value="1"/>
</dbReference>
<evidence type="ECO:0000313" key="3">
    <source>
        <dbReference type="Proteomes" id="UP000501346"/>
    </source>
</evidence>
<name>A0A6C1EEF0_SACPS</name>
<dbReference type="PANTHER" id="PTHR48079:SF9">
    <property type="entry name" value="PUTATIVE-RELATED"/>
    <property type="match status" value="1"/>
</dbReference>
<dbReference type="InterPro" id="IPR001509">
    <property type="entry name" value="Epimerase_deHydtase"/>
</dbReference>
<protein>
    <recommendedName>
        <fullName evidence="1">NAD-dependent epimerase/dehydratase domain-containing protein</fullName>
    </recommendedName>
</protein>
<dbReference type="Pfam" id="PF01370">
    <property type="entry name" value="Epimerase"/>
    <property type="match status" value="1"/>
</dbReference>
<feature type="domain" description="NAD-dependent epimerase/dehydratase" evidence="1">
    <location>
        <begin position="3"/>
        <end position="219"/>
    </location>
</feature>